<keyword evidence="1" id="KW-0472">Membrane</keyword>
<dbReference type="AlphaFoldDB" id="A0A6G1LFB2"/>
<protein>
    <submittedName>
        <fullName evidence="2">Uncharacterized protein</fullName>
    </submittedName>
</protein>
<evidence type="ECO:0000256" key="1">
    <source>
        <dbReference type="SAM" id="Phobius"/>
    </source>
</evidence>
<sequence length="186" mass="20387">MSWYRVPRYSTLIYLLSYLKPTHPAPSLQPSGVCRVINSLDHNFLSRRFGANSFSITMLNPLIPAPTIAPTTRSPPSAVHLRVAIIPAVVEAFIRAVIVFAIAVAGPPNWRRMAVEPRLIGGGDSNAPGESDSDSEELHDDAVDFFRGDDGKERGCVWRTILKERFLILMALVGGLDPVHTTILGN</sequence>
<feature type="transmembrane region" description="Helical" evidence="1">
    <location>
        <begin position="84"/>
        <end position="105"/>
    </location>
</feature>
<name>A0A6G1LFB2_9PEZI</name>
<keyword evidence="1" id="KW-1133">Transmembrane helix</keyword>
<gene>
    <name evidence="2" type="ORF">EJ03DRAFT_325576</name>
</gene>
<evidence type="ECO:0000313" key="3">
    <source>
        <dbReference type="Proteomes" id="UP000799436"/>
    </source>
</evidence>
<proteinExistence type="predicted"/>
<evidence type="ECO:0000313" key="2">
    <source>
        <dbReference type="EMBL" id="KAF2771546.1"/>
    </source>
</evidence>
<keyword evidence="3" id="KW-1185">Reference proteome</keyword>
<dbReference type="Proteomes" id="UP000799436">
    <property type="component" value="Unassembled WGS sequence"/>
</dbReference>
<reference evidence="2" key="1">
    <citation type="journal article" date="2020" name="Stud. Mycol.">
        <title>101 Dothideomycetes genomes: a test case for predicting lifestyles and emergence of pathogens.</title>
        <authorList>
            <person name="Haridas S."/>
            <person name="Albert R."/>
            <person name="Binder M."/>
            <person name="Bloem J."/>
            <person name="Labutti K."/>
            <person name="Salamov A."/>
            <person name="Andreopoulos B."/>
            <person name="Baker S."/>
            <person name="Barry K."/>
            <person name="Bills G."/>
            <person name="Bluhm B."/>
            <person name="Cannon C."/>
            <person name="Castanera R."/>
            <person name="Culley D."/>
            <person name="Daum C."/>
            <person name="Ezra D."/>
            <person name="Gonzalez J."/>
            <person name="Henrissat B."/>
            <person name="Kuo A."/>
            <person name="Liang C."/>
            <person name="Lipzen A."/>
            <person name="Lutzoni F."/>
            <person name="Magnuson J."/>
            <person name="Mondo S."/>
            <person name="Nolan M."/>
            <person name="Ohm R."/>
            <person name="Pangilinan J."/>
            <person name="Park H.-J."/>
            <person name="Ramirez L."/>
            <person name="Alfaro M."/>
            <person name="Sun H."/>
            <person name="Tritt A."/>
            <person name="Yoshinaga Y."/>
            <person name="Zwiers L.-H."/>
            <person name="Turgeon B."/>
            <person name="Goodwin S."/>
            <person name="Spatafora J."/>
            <person name="Crous P."/>
            <person name="Grigoriev I."/>
        </authorList>
    </citation>
    <scope>NUCLEOTIDE SEQUENCE</scope>
    <source>
        <strain evidence="2">CBS 116005</strain>
    </source>
</reference>
<keyword evidence="1" id="KW-0812">Transmembrane</keyword>
<accession>A0A6G1LFB2</accession>
<organism evidence="2 3">
    <name type="scientific">Teratosphaeria nubilosa</name>
    <dbReference type="NCBI Taxonomy" id="161662"/>
    <lineage>
        <taxon>Eukaryota</taxon>
        <taxon>Fungi</taxon>
        <taxon>Dikarya</taxon>
        <taxon>Ascomycota</taxon>
        <taxon>Pezizomycotina</taxon>
        <taxon>Dothideomycetes</taxon>
        <taxon>Dothideomycetidae</taxon>
        <taxon>Mycosphaerellales</taxon>
        <taxon>Teratosphaeriaceae</taxon>
        <taxon>Teratosphaeria</taxon>
    </lineage>
</organism>
<dbReference type="EMBL" id="ML995819">
    <property type="protein sequence ID" value="KAF2771546.1"/>
    <property type="molecule type" value="Genomic_DNA"/>
</dbReference>